<sequence>IPFLRVLITHLKYNCLPKSVFKERVTVGVLFFQEQGKEIAWHLESSIGSTFCHLVNWGSCLDPAVTWNKHTEDKNTVIIIYEDLKGNLAASVKQIAAFSGFSPTAEQIQAIAGRHTFQPGVFGDGKNVFTEAQNQKLATKFMVLEKAAAFHGCLPQLYLLQQPLEQDVVRPHGGWASMHLHPCKNMDHMKNKRGIYSTAQTLLTCDPLGKACRKGEPS</sequence>
<reference evidence="3" key="1">
    <citation type="submission" date="2019-04" db="EMBL/GenBank/DDBJ databases">
        <title>Genome assembly of Zosterops borbonicus 15179.</title>
        <authorList>
            <person name="Leroy T."/>
            <person name="Anselmetti Y."/>
            <person name="Tilak M.-K."/>
            <person name="Nabholz B."/>
        </authorList>
    </citation>
    <scope>NUCLEOTIDE SEQUENCE</scope>
    <source>
        <strain evidence="3">HGM_15179</strain>
        <tissue evidence="3">Muscle</tissue>
    </source>
</reference>
<proteinExistence type="inferred from homology"/>
<keyword evidence="4" id="KW-1185">Reference proteome</keyword>
<dbReference type="GO" id="GO:0008146">
    <property type="term" value="F:sulfotransferase activity"/>
    <property type="evidence" value="ECO:0007669"/>
    <property type="project" value="InterPro"/>
</dbReference>
<dbReference type="EMBL" id="SWJQ01000235">
    <property type="protein sequence ID" value="TRZ18114.1"/>
    <property type="molecule type" value="Genomic_DNA"/>
</dbReference>
<keyword evidence="1" id="KW-0808">Transferase</keyword>
<dbReference type="OrthoDB" id="205623at2759"/>
<evidence type="ECO:0000256" key="1">
    <source>
        <dbReference type="RuleBase" id="RU361155"/>
    </source>
</evidence>
<feature type="domain" description="Sulfotransferase" evidence="2">
    <location>
        <begin position="49"/>
        <end position="118"/>
    </location>
</feature>
<dbReference type="EC" id="2.8.2.-" evidence="1"/>
<feature type="non-terminal residue" evidence="3">
    <location>
        <position position="1"/>
    </location>
</feature>
<organism evidence="3 4">
    <name type="scientific">Zosterops borbonicus</name>
    <dbReference type="NCBI Taxonomy" id="364589"/>
    <lineage>
        <taxon>Eukaryota</taxon>
        <taxon>Metazoa</taxon>
        <taxon>Chordata</taxon>
        <taxon>Craniata</taxon>
        <taxon>Vertebrata</taxon>
        <taxon>Euteleostomi</taxon>
        <taxon>Archelosauria</taxon>
        <taxon>Archosauria</taxon>
        <taxon>Dinosauria</taxon>
        <taxon>Saurischia</taxon>
        <taxon>Theropoda</taxon>
        <taxon>Coelurosauria</taxon>
        <taxon>Aves</taxon>
        <taxon>Neognathae</taxon>
        <taxon>Neoaves</taxon>
        <taxon>Telluraves</taxon>
        <taxon>Australaves</taxon>
        <taxon>Passeriformes</taxon>
        <taxon>Sylvioidea</taxon>
        <taxon>Zosteropidae</taxon>
        <taxon>Zosterops</taxon>
    </lineage>
</organism>
<comment type="similarity">
    <text evidence="1">Belongs to the sulfotransferase 1 family.</text>
</comment>
<feature type="non-terminal residue" evidence="3">
    <location>
        <position position="218"/>
    </location>
</feature>
<dbReference type="Pfam" id="PF00685">
    <property type="entry name" value="Sulfotransfer_1"/>
    <property type="match status" value="1"/>
</dbReference>
<evidence type="ECO:0000313" key="3">
    <source>
        <dbReference type="EMBL" id="TRZ18114.1"/>
    </source>
</evidence>
<protein>
    <recommendedName>
        <fullName evidence="1">Sulfotransferase</fullName>
        <ecNumber evidence="1">2.8.2.-</ecNumber>
    </recommendedName>
</protein>
<evidence type="ECO:0000259" key="2">
    <source>
        <dbReference type="Pfam" id="PF00685"/>
    </source>
</evidence>
<gene>
    <name evidence="3" type="ORF">HGM15179_009022</name>
</gene>
<name>A0A8K1GI04_9PASS</name>
<comment type="caution">
    <text evidence="3">The sequence shown here is derived from an EMBL/GenBank/DDBJ whole genome shotgun (WGS) entry which is preliminary data.</text>
</comment>
<dbReference type="Proteomes" id="UP000796761">
    <property type="component" value="Unassembled WGS sequence"/>
</dbReference>
<dbReference type="Gene3D" id="3.40.50.300">
    <property type="entry name" value="P-loop containing nucleotide triphosphate hydrolases"/>
    <property type="match status" value="1"/>
</dbReference>
<dbReference type="InterPro" id="IPR000863">
    <property type="entry name" value="Sulfotransferase_dom"/>
</dbReference>
<dbReference type="InterPro" id="IPR027417">
    <property type="entry name" value="P-loop_NTPase"/>
</dbReference>
<evidence type="ECO:0000313" key="4">
    <source>
        <dbReference type="Proteomes" id="UP000796761"/>
    </source>
</evidence>
<accession>A0A8K1GI04</accession>
<dbReference type="SUPFAM" id="SSF52540">
    <property type="entry name" value="P-loop containing nucleoside triphosphate hydrolases"/>
    <property type="match status" value="1"/>
</dbReference>
<dbReference type="AlphaFoldDB" id="A0A8K1GI04"/>